<protein>
    <submittedName>
        <fullName evidence="2">Uncharacterized protein</fullName>
    </submittedName>
</protein>
<organism evidence="2 3">
    <name type="scientific">Nocardia aurantia</name>
    <dbReference type="NCBI Taxonomy" id="2585199"/>
    <lineage>
        <taxon>Bacteria</taxon>
        <taxon>Bacillati</taxon>
        <taxon>Actinomycetota</taxon>
        <taxon>Actinomycetes</taxon>
        <taxon>Mycobacteriales</taxon>
        <taxon>Nocardiaceae</taxon>
        <taxon>Nocardia</taxon>
    </lineage>
</organism>
<accession>A0A7K0DUP2</accession>
<dbReference type="OrthoDB" id="4464258at2"/>
<keyword evidence="3" id="KW-1185">Reference proteome</keyword>
<feature type="region of interest" description="Disordered" evidence="1">
    <location>
        <begin position="91"/>
        <end position="120"/>
    </location>
</feature>
<dbReference type="AlphaFoldDB" id="A0A7K0DUP2"/>
<evidence type="ECO:0000313" key="3">
    <source>
        <dbReference type="Proteomes" id="UP000431401"/>
    </source>
</evidence>
<proteinExistence type="predicted"/>
<evidence type="ECO:0000313" key="2">
    <source>
        <dbReference type="EMBL" id="MQY29483.1"/>
    </source>
</evidence>
<gene>
    <name evidence="2" type="ORF">NRB56_50730</name>
</gene>
<feature type="compositionally biased region" description="Polar residues" evidence="1">
    <location>
        <begin position="111"/>
        <end position="120"/>
    </location>
</feature>
<dbReference type="RefSeq" id="WP_153346384.1">
    <property type="nucleotide sequence ID" value="NZ_WEGI01000011.1"/>
</dbReference>
<dbReference type="EMBL" id="WEGI01000011">
    <property type="protein sequence ID" value="MQY29483.1"/>
    <property type="molecule type" value="Genomic_DNA"/>
</dbReference>
<reference evidence="2 3" key="1">
    <citation type="submission" date="2019-10" db="EMBL/GenBank/DDBJ databases">
        <title>Nocardia macrotermitis sp. nov. and Nocardia aurantia sp. nov., isolated from the gut of fungus growing-termite Macrotermes natalensis.</title>
        <authorList>
            <person name="Benndorf R."/>
            <person name="Schwitalla J."/>
            <person name="Martin K."/>
            <person name="De Beer W."/>
            <person name="Kaster A.-K."/>
            <person name="Vollmers J."/>
            <person name="Poulsen M."/>
            <person name="Beemelmanns C."/>
        </authorList>
    </citation>
    <scope>NUCLEOTIDE SEQUENCE [LARGE SCALE GENOMIC DNA]</scope>
    <source>
        <strain evidence="2 3">RB56</strain>
    </source>
</reference>
<evidence type="ECO:0000256" key="1">
    <source>
        <dbReference type="SAM" id="MobiDB-lite"/>
    </source>
</evidence>
<name>A0A7K0DUP2_9NOCA</name>
<sequence length="120" mass="12917">MSGNDSEQLGSKVQRAGRALEQVRGVGVVQGVQVVVDSENRLLSVSTPDAGSVLAAYRAAVADKDFRAESALMELRDDSRVAAIFTFTGTDPEPAPTRAVREQDAYEELDSTSAWRDSGW</sequence>
<dbReference type="Proteomes" id="UP000431401">
    <property type="component" value="Unassembled WGS sequence"/>
</dbReference>
<comment type="caution">
    <text evidence="2">The sequence shown here is derived from an EMBL/GenBank/DDBJ whole genome shotgun (WGS) entry which is preliminary data.</text>
</comment>